<comment type="catalytic activity">
    <reaction evidence="1">
        <text>UDP-N-acetyl-alpha-D-glucosamine = UDP-N-acetyl-alpha-D-galactosamine</text>
        <dbReference type="Rhea" id="RHEA:20517"/>
        <dbReference type="ChEBI" id="CHEBI:57705"/>
        <dbReference type="ChEBI" id="CHEBI:67138"/>
        <dbReference type="EC" id="5.1.3.7"/>
    </reaction>
</comment>
<comment type="catalytic activity">
    <reaction evidence="2 9">
        <text>UDP-alpha-D-glucose = UDP-alpha-D-galactose</text>
        <dbReference type="Rhea" id="RHEA:22168"/>
        <dbReference type="ChEBI" id="CHEBI:58885"/>
        <dbReference type="ChEBI" id="CHEBI:66914"/>
        <dbReference type="EC" id="5.1.3.2"/>
    </reaction>
</comment>
<evidence type="ECO:0000256" key="8">
    <source>
        <dbReference type="ARBA" id="ARBA00023235"/>
    </source>
</evidence>
<keyword evidence="6 9" id="KW-0520">NAD</keyword>
<comment type="subunit">
    <text evidence="9">Homodimer.</text>
</comment>
<keyword evidence="9" id="KW-0119">Carbohydrate metabolism</keyword>
<keyword evidence="12" id="KW-1185">Reference proteome</keyword>
<evidence type="ECO:0000259" key="10">
    <source>
        <dbReference type="Pfam" id="PF16363"/>
    </source>
</evidence>
<proteinExistence type="inferred from homology"/>
<dbReference type="PANTHER" id="PTHR43725:SF47">
    <property type="entry name" value="UDP-GLUCOSE 4-EPIMERASE"/>
    <property type="match status" value="1"/>
</dbReference>
<comment type="pathway">
    <text evidence="5 9">Carbohydrate metabolism; galactose metabolism.</text>
</comment>
<dbReference type="GO" id="GO:0033499">
    <property type="term" value="P:galactose catabolic process via UDP-galactose, Leloir pathway"/>
    <property type="evidence" value="ECO:0007669"/>
    <property type="project" value="TreeGrafter"/>
</dbReference>
<evidence type="ECO:0000256" key="5">
    <source>
        <dbReference type="ARBA" id="ARBA00004947"/>
    </source>
</evidence>
<dbReference type="CDD" id="cd05247">
    <property type="entry name" value="UDP_G4E_1_SDR_e"/>
    <property type="match status" value="1"/>
</dbReference>
<dbReference type="InterPro" id="IPR036291">
    <property type="entry name" value="NAD(P)-bd_dom_sf"/>
</dbReference>
<dbReference type="Gene3D" id="3.90.25.10">
    <property type="entry name" value="UDP-galactose 4-epimerase, domain 1"/>
    <property type="match status" value="1"/>
</dbReference>
<dbReference type="NCBIfam" id="TIGR01179">
    <property type="entry name" value="galE"/>
    <property type="match status" value="1"/>
</dbReference>
<evidence type="ECO:0000313" key="11">
    <source>
        <dbReference type="EMBL" id="CAF2777934.1"/>
    </source>
</evidence>
<dbReference type="InterPro" id="IPR005886">
    <property type="entry name" value="UDP_G4E"/>
</dbReference>
<evidence type="ECO:0000256" key="6">
    <source>
        <dbReference type="ARBA" id="ARBA00023027"/>
    </source>
</evidence>
<dbReference type="SUPFAM" id="SSF51735">
    <property type="entry name" value="NAD(P)-binding Rossmann-fold domains"/>
    <property type="match status" value="1"/>
</dbReference>
<gene>
    <name evidence="11" type="ORF">LSAA_1291</name>
</gene>
<evidence type="ECO:0000256" key="4">
    <source>
        <dbReference type="ARBA" id="ARBA00002760"/>
    </source>
</evidence>
<dbReference type="EMBL" id="HG994580">
    <property type="protein sequence ID" value="CAF2777934.1"/>
    <property type="molecule type" value="Genomic_DNA"/>
</dbReference>
<sequence>MRTLPAYQYIRVKPLITQVKMSGKGKTVLVTGAGGYVGSHCVLELLIQDYNIVAVDNFVNCVQAEHNSYPESLCRVEEITGKTLSFHEADLTDKATLVPLFEKYNIDCVVHFAALKAVGESCRLPLMYYSNNVTGSANLMDLMMEYGVKKIVFSSSATVYGDPQYLPVDEMHPVGACTNPYGKTKYFMEEIMKDVCNANKDWGTMILRYFNPVGAHPSGKIGEDPQGIPNNLLPFVAQVAVGRRDKLTVYGNDYDTEDGTGVRDYIHIMDLAKGHALAINELLKPEQQGVSIYNLGTGKGSSVLQVIEAFEKASGKKIPFEFAARRPGDVSSCYAKCELAKENLNFKSNYSLLDMSIIQINHKQRKTSNQTVMVCECMYTYVFLRLLQIINT</sequence>
<dbReference type="OrthoDB" id="9402762at2759"/>
<keyword evidence="8 9" id="KW-0413">Isomerase</keyword>
<keyword evidence="7" id="KW-0299">Galactose metabolism</keyword>
<comment type="function">
    <text evidence="4">Catalyzes two distinct but analogous reactions: the reversible epimerization of UDP-glucose to UDP-galactose and the reversible epimerization of UDP-N-acetylglucosamine to UDP-N-acetylgalactosamine. The reaction with UDP-Gal plays a critical role in the Leloir pathway of galactose catabolism in which galactose is converted to the glycolytic intermediate glucose 6-phosphate. It contributes to the catabolism of dietary galactose and enables the endogenous biosynthesis of both UDP-Gal and UDP-GalNAc when exogenous sources are limited. Both UDP-sugar interconversions are important in the synthesis of glycoproteins and glycolipids.</text>
</comment>
<evidence type="ECO:0000256" key="3">
    <source>
        <dbReference type="ARBA" id="ARBA00001911"/>
    </source>
</evidence>
<dbReference type="GO" id="GO:0003978">
    <property type="term" value="F:UDP-glucose 4-epimerase activity"/>
    <property type="evidence" value="ECO:0007669"/>
    <property type="project" value="UniProtKB-UniRule"/>
</dbReference>
<dbReference type="GO" id="GO:0005829">
    <property type="term" value="C:cytosol"/>
    <property type="evidence" value="ECO:0007669"/>
    <property type="project" value="TreeGrafter"/>
</dbReference>
<accession>A0A7R8CD62</accession>
<dbReference type="PANTHER" id="PTHR43725">
    <property type="entry name" value="UDP-GLUCOSE 4-EPIMERASE"/>
    <property type="match status" value="1"/>
</dbReference>
<evidence type="ECO:0000313" key="12">
    <source>
        <dbReference type="Proteomes" id="UP000675881"/>
    </source>
</evidence>
<organism evidence="11 12">
    <name type="scientific">Lepeophtheirus salmonis</name>
    <name type="common">Salmon louse</name>
    <name type="synonym">Caligus salmonis</name>
    <dbReference type="NCBI Taxonomy" id="72036"/>
    <lineage>
        <taxon>Eukaryota</taxon>
        <taxon>Metazoa</taxon>
        <taxon>Ecdysozoa</taxon>
        <taxon>Arthropoda</taxon>
        <taxon>Crustacea</taxon>
        <taxon>Multicrustacea</taxon>
        <taxon>Hexanauplia</taxon>
        <taxon>Copepoda</taxon>
        <taxon>Siphonostomatoida</taxon>
        <taxon>Caligidae</taxon>
        <taxon>Lepeophtheirus</taxon>
    </lineage>
</organism>
<reference evidence="11" key="1">
    <citation type="submission" date="2021-02" db="EMBL/GenBank/DDBJ databases">
        <authorList>
            <person name="Bekaert M."/>
        </authorList>
    </citation>
    <scope>NUCLEOTIDE SEQUENCE</scope>
    <source>
        <strain evidence="11">IoA-00</strain>
    </source>
</reference>
<feature type="domain" description="NAD(P)-binding" evidence="10">
    <location>
        <begin position="29"/>
        <end position="354"/>
    </location>
</feature>
<dbReference type="Proteomes" id="UP000675881">
    <property type="component" value="Chromosome 1"/>
</dbReference>
<dbReference type="InterPro" id="IPR016040">
    <property type="entry name" value="NAD(P)-bd_dom"/>
</dbReference>
<dbReference type="GO" id="GO:0003974">
    <property type="term" value="F:UDP-N-acetylglucosamine 4-epimerase activity"/>
    <property type="evidence" value="ECO:0007669"/>
    <property type="project" value="UniProtKB-EC"/>
</dbReference>
<dbReference type="Gene3D" id="3.40.50.720">
    <property type="entry name" value="NAD(P)-binding Rossmann-like Domain"/>
    <property type="match status" value="1"/>
</dbReference>
<evidence type="ECO:0000256" key="1">
    <source>
        <dbReference type="ARBA" id="ARBA00000014"/>
    </source>
</evidence>
<dbReference type="UniPathway" id="UPA00214"/>
<evidence type="ECO:0000256" key="7">
    <source>
        <dbReference type="ARBA" id="ARBA00023144"/>
    </source>
</evidence>
<evidence type="ECO:0000256" key="9">
    <source>
        <dbReference type="RuleBase" id="RU366046"/>
    </source>
</evidence>
<comment type="similarity">
    <text evidence="9">Belongs to the NAD(P)-dependent epimerase/dehydratase family.</text>
</comment>
<name>A0A7R8CD62_LEPSM</name>
<protein>
    <recommendedName>
        <fullName evidence="9">UDP-glucose 4-epimerase</fullName>
        <ecNumber evidence="9">5.1.3.2</ecNumber>
    </recommendedName>
</protein>
<dbReference type="AlphaFoldDB" id="A0A7R8CD62"/>
<dbReference type="EC" id="5.1.3.2" evidence="9"/>
<dbReference type="Pfam" id="PF16363">
    <property type="entry name" value="GDP_Man_Dehyd"/>
    <property type="match status" value="1"/>
</dbReference>
<dbReference type="NCBIfam" id="NF007956">
    <property type="entry name" value="PRK10675.1"/>
    <property type="match status" value="1"/>
</dbReference>
<comment type="cofactor">
    <cofactor evidence="3 9">
        <name>NAD(+)</name>
        <dbReference type="ChEBI" id="CHEBI:57540"/>
    </cofactor>
</comment>
<evidence type="ECO:0000256" key="2">
    <source>
        <dbReference type="ARBA" id="ARBA00000083"/>
    </source>
</evidence>